<sequence length="109" mass="12344">MELYNEIYEAPIFDIYDDEEPTFDVYDDEEPIFDVNNVDPISVDGGGSFGGGVNVFYVDTFITSLWIRSVPKPIDSSAFGEGILMTSQRRPLYHNDSSCRTRTYPPTTI</sequence>
<evidence type="ECO:0000313" key="2">
    <source>
        <dbReference type="Proteomes" id="UP000489600"/>
    </source>
</evidence>
<evidence type="ECO:0000313" key="1">
    <source>
        <dbReference type="EMBL" id="VVB02671.1"/>
    </source>
</evidence>
<dbReference type="Proteomes" id="UP000489600">
    <property type="component" value="Unassembled WGS sequence"/>
</dbReference>
<dbReference type="EMBL" id="CABITT030000004">
    <property type="protein sequence ID" value="VVB02671.1"/>
    <property type="molecule type" value="Genomic_DNA"/>
</dbReference>
<name>A0A565BM26_9BRAS</name>
<proteinExistence type="predicted"/>
<gene>
    <name evidence="1" type="ORF">ANE_LOCUS13115</name>
</gene>
<protein>
    <submittedName>
        <fullName evidence="1">Uncharacterized protein</fullName>
    </submittedName>
</protein>
<dbReference type="AlphaFoldDB" id="A0A565BM26"/>
<keyword evidence="2" id="KW-1185">Reference proteome</keyword>
<accession>A0A565BM26</accession>
<organism evidence="1 2">
    <name type="scientific">Arabis nemorensis</name>
    <dbReference type="NCBI Taxonomy" id="586526"/>
    <lineage>
        <taxon>Eukaryota</taxon>
        <taxon>Viridiplantae</taxon>
        <taxon>Streptophyta</taxon>
        <taxon>Embryophyta</taxon>
        <taxon>Tracheophyta</taxon>
        <taxon>Spermatophyta</taxon>
        <taxon>Magnoliopsida</taxon>
        <taxon>eudicotyledons</taxon>
        <taxon>Gunneridae</taxon>
        <taxon>Pentapetalae</taxon>
        <taxon>rosids</taxon>
        <taxon>malvids</taxon>
        <taxon>Brassicales</taxon>
        <taxon>Brassicaceae</taxon>
        <taxon>Arabideae</taxon>
        <taxon>Arabis</taxon>
    </lineage>
</organism>
<reference evidence="1" key="1">
    <citation type="submission" date="2019-07" db="EMBL/GenBank/DDBJ databases">
        <authorList>
            <person name="Dittberner H."/>
        </authorList>
    </citation>
    <scope>NUCLEOTIDE SEQUENCE [LARGE SCALE GENOMIC DNA]</scope>
</reference>
<comment type="caution">
    <text evidence="1">The sequence shown here is derived from an EMBL/GenBank/DDBJ whole genome shotgun (WGS) entry which is preliminary data.</text>
</comment>
<dbReference type="OrthoDB" id="1133993at2759"/>